<evidence type="ECO:0000256" key="6">
    <source>
        <dbReference type="ARBA" id="ARBA00023033"/>
    </source>
</evidence>
<dbReference type="EMBL" id="OX597824">
    <property type="protein sequence ID" value="CAI9729735.1"/>
    <property type="molecule type" value="Genomic_DNA"/>
</dbReference>
<dbReference type="GO" id="GO:0006805">
    <property type="term" value="P:xenobiotic metabolic process"/>
    <property type="evidence" value="ECO:0007669"/>
    <property type="project" value="TreeGrafter"/>
</dbReference>
<dbReference type="FunFam" id="1.10.630.10:FF:000036">
    <property type="entry name" value="CYtochrome P450 family"/>
    <property type="match status" value="1"/>
</dbReference>
<keyword evidence="12" id="KW-1185">Reference proteome</keyword>
<dbReference type="AlphaFoldDB" id="A0AA36B8E3"/>
<evidence type="ECO:0000313" key="11">
    <source>
        <dbReference type="EMBL" id="CAI9729735.1"/>
    </source>
</evidence>
<evidence type="ECO:0000256" key="10">
    <source>
        <dbReference type="SAM" id="SignalP"/>
    </source>
</evidence>
<keyword evidence="9" id="KW-0812">Transmembrane</keyword>
<organism evidence="11 12">
    <name type="scientific">Octopus vulgaris</name>
    <name type="common">Common octopus</name>
    <dbReference type="NCBI Taxonomy" id="6645"/>
    <lineage>
        <taxon>Eukaryota</taxon>
        <taxon>Metazoa</taxon>
        <taxon>Spiralia</taxon>
        <taxon>Lophotrochozoa</taxon>
        <taxon>Mollusca</taxon>
        <taxon>Cephalopoda</taxon>
        <taxon>Coleoidea</taxon>
        <taxon>Octopodiformes</taxon>
        <taxon>Octopoda</taxon>
        <taxon>Incirrata</taxon>
        <taxon>Octopodidae</taxon>
        <taxon>Octopus</taxon>
    </lineage>
</organism>
<feature type="binding site" description="axial binding residue" evidence="7">
    <location>
        <position position="460"/>
    </location>
    <ligand>
        <name>heme</name>
        <dbReference type="ChEBI" id="CHEBI:30413"/>
    </ligand>
    <ligandPart>
        <name>Fe</name>
        <dbReference type="ChEBI" id="CHEBI:18248"/>
    </ligandPart>
</feature>
<keyword evidence="4 8" id="KW-0560">Oxidoreductase</keyword>
<evidence type="ECO:0000256" key="7">
    <source>
        <dbReference type="PIRSR" id="PIRSR602401-1"/>
    </source>
</evidence>
<dbReference type="GO" id="GO:0005506">
    <property type="term" value="F:iron ion binding"/>
    <property type="evidence" value="ECO:0007669"/>
    <property type="project" value="InterPro"/>
</dbReference>
<proteinExistence type="inferred from homology"/>
<dbReference type="InterPro" id="IPR050182">
    <property type="entry name" value="Cytochrome_P450_fam2"/>
</dbReference>
<feature type="signal peptide" evidence="10">
    <location>
        <begin position="1"/>
        <end position="18"/>
    </location>
</feature>
<evidence type="ECO:0000256" key="2">
    <source>
        <dbReference type="ARBA" id="ARBA00010617"/>
    </source>
</evidence>
<dbReference type="PRINTS" id="PR00385">
    <property type="entry name" value="P450"/>
</dbReference>
<keyword evidence="10" id="KW-0732">Signal</keyword>
<dbReference type="Gene3D" id="1.10.630.10">
    <property type="entry name" value="Cytochrome P450"/>
    <property type="match status" value="1"/>
</dbReference>
<feature type="transmembrane region" description="Helical" evidence="9">
    <location>
        <begin position="30"/>
        <end position="56"/>
    </location>
</feature>
<keyword evidence="9" id="KW-1133">Transmembrane helix</keyword>
<evidence type="ECO:0000313" key="12">
    <source>
        <dbReference type="Proteomes" id="UP001162480"/>
    </source>
</evidence>
<evidence type="ECO:0000256" key="1">
    <source>
        <dbReference type="ARBA" id="ARBA00001971"/>
    </source>
</evidence>
<accession>A0AA36B8E3</accession>
<keyword evidence="9" id="KW-0472">Membrane</keyword>
<dbReference type="GO" id="GO:0005737">
    <property type="term" value="C:cytoplasm"/>
    <property type="evidence" value="ECO:0007669"/>
    <property type="project" value="TreeGrafter"/>
</dbReference>
<dbReference type="InterPro" id="IPR001128">
    <property type="entry name" value="Cyt_P450"/>
</dbReference>
<dbReference type="PRINTS" id="PR00463">
    <property type="entry name" value="EP450I"/>
</dbReference>
<dbReference type="GO" id="GO:0008395">
    <property type="term" value="F:steroid hydroxylase activity"/>
    <property type="evidence" value="ECO:0007669"/>
    <property type="project" value="TreeGrafter"/>
</dbReference>
<comment type="similarity">
    <text evidence="2 8">Belongs to the cytochrome P450 family.</text>
</comment>
<dbReference type="Pfam" id="PF00067">
    <property type="entry name" value="p450"/>
    <property type="match status" value="1"/>
</dbReference>
<evidence type="ECO:0000256" key="9">
    <source>
        <dbReference type="SAM" id="Phobius"/>
    </source>
</evidence>
<comment type="cofactor">
    <cofactor evidence="1 7">
        <name>heme</name>
        <dbReference type="ChEBI" id="CHEBI:30413"/>
    </cofactor>
</comment>
<dbReference type="InterPro" id="IPR036396">
    <property type="entry name" value="Cyt_P450_sf"/>
</dbReference>
<dbReference type="Proteomes" id="UP001162480">
    <property type="component" value="Chromosome 11"/>
</dbReference>
<evidence type="ECO:0000256" key="4">
    <source>
        <dbReference type="ARBA" id="ARBA00023002"/>
    </source>
</evidence>
<keyword evidence="3 7" id="KW-0479">Metal-binding</keyword>
<dbReference type="SUPFAM" id="SSF48264">
    <property type="entry name" value="Cytochrome P450"/>
    <property type="match status" value="1"/>
</dbReference>
<dbReference type="InterPro" id="IPR017972">
    <property type="entry name" value="Cyt_P450_CS"/>
</dbReference>
<name>A0AA36B8E3_OCTVU</name>
<protein>
    <submittedName>
        <fullName evidence="11">Cytochrome P450 2B4-like</fullName>
    </submittedName>
</protein>
<keyword evidence="6 8" id="KW-0503">Monooxygenase</keyword>
<dbReference type="InterPro" id="IPR002401">
    <property type="entry name" value="Cyt_P450_E_grp-I"/>
</dbReference>
<dbReference type="GO" id="GO:0020037">
    <property type="term" value="F:heme binding"/>
    <property type="evidence" value="ECO:0007669"/>
    <property type="project" value="InterPro"/>
</dbReference>
<dbReference type="PROSITE" id="PS00086">
    <property type="entry name" value="CYTOCHROME_P450"/>
    <property type="match status" value="1"/>
</dbReference>
<dbReference type="PANTHER" id="PTHR24300">
    <property type="entry name" value="CYTOCHROME P450 508A4-RELATED"/>
    <property type="match status" value="1"/>
</dbReference>
<keyword evidence="5 7" id="KW-0408">Iron</keyword>
<evidence type="ECO:0000256" key="3">
    <source>
        <dbReference type="ARBA" id="ARBA00022723"/>
    </source>
</evidence>
<dbReference type="GO" id="GO:0016712">
    <property type="term" value="F:oxidoreductase activity, acting on paired donors, with incorporation or reduction of molecular oxygen, reduced flavin or flavoprotein as one donor, and incorporation of one atom of oxygen"/>
    <property type="evidence" value="ECO:0007669"/>
    <property type="project" value="TreeGrafter"/>
</dbReference>
<evidence type="ECO:0000256" key="8">
    <source>
        <dbReference type="RuleBase" id="RU000461"/>
    </source>
</evidence>
<dbReference type="GO" id="GO:0006082">
    <property type="term" value="P:organic acid metabolic process"/>
    <property type="evidence" value="ECO:0007669"/>
    <property type="project" value="TreeGrafter"/>
</dbReference>
<feature type="transmembrane region" description="Helical" evidence="9">
    <location>
        <begin position="523"/>
        <end position="548"/>
    </location>
</feature>
<feature type="chain" id="PRO_5041414384" evidence="10">
    <location>
        <begin position="19"/>
        <end position="562"/>
    </location>
</feature>
<dbReference type="PANTHER" id="PTHR24300:SF397">
    <property type="entry name" value="CYTOCHROME P450 2U1"/>
    <property type="match status" value="1"/>
</dbReference>
<sequence length="562" mass="62885">MWSVPVLILSAFESGAGASAADVGIVGVTVAVVAGVVVAAGIGVLPAFTDFVVLVVDDAQTFPIIGNIPQMATTTDINLKMKELRKQFGGIFRLNFGSETFVIVCKTEWILEGLVKKGDEFKGRPFWMYLAKIITQKKGIAFNTGKEWKDLKKFTISTLRDLGMGKKKLEEQIYLEIQTLADAFQSHNGKPFSLKDPQAHFSLSIVYYIIFGERIRFGEPEFQELADDLRFFFNNVSAFMPENFFPFLRFFRWNSPLEQIIKNNNKIRSYIKEKIREHKETFNVGDIRDFIDVYLLTLEKEPNSESLSEANIFQAIMDLFTAGSDTASSVLIWVFIYMAKYPDIQDKCRAEIEKITDLNRPITLEDKQHMTYVAATLLEVQRIAPVVTLTLPHAATVDTTLGGYDIPKHTIVLFNIMDAHYDPNYWDKPEEFRPERWIDEDNELKKNEAFMPFSLGPRICAGISLANIETFMAFSNILQRFKLESPDETPMTMEGKQSGVIYVPVNDNIRAIPFGAGASAADVGIVGVTVAVVAGVVVAAGIGVLPAFTDFVVLVVDDAQSH</sequence>
<keyword evidence="7 8" id="KW-0349">Heme</keyword>
<gene>
    <name evidence="11" type="ORF">OCTVUL_1B029120</name>
</gene>
<evidence type="ECO:0000256" key="5">
    <source>
        <dbReference type="ARBA" id="ARBA00023004"/>
    </source>
</evidence>
<reference evidence="11" key="1">
    <citation type="submission" date="2023-08" db="EMBL/GenBank/DDBJ databases">
        <authorList>
            <person name="Alioto T."/>
            <person name="Alioto T."/>
            <person name="Gomez Garrido J."/>
        </authorList>
    </citation>
    <scope>NUCLEOTIDE SEQUENCE</scope>
</reference>